<dbReference type="OrthoDB" id="1708317at2"/>
<organism evidence="3 4">
    <name type="scientific">Paenisporosarcina cavernae</name>
    <dbReference type="NCBI Taxonomy" id="2320858"/>
    <lineage>
        <taxon>Bacteria</taxon>
        <taxon>Bacillati</taxon>
        <taxon>Bacillota</taxon>
        <taxon>Bacilli</taxon>
        <taxon>Bacillales</taxon>
        <taxon>Caryophanaceae</taxon>
        <taxon>Paenisporosarcina</taxon>
    </lineage>
</organism>
<dbReference type="EMBL" id="CP032418">
    <property type="protein sequence ID" value="AYC29267.1"/>
    <property type="molecule type" value="Genomic_DNA"/>
</dbReference>
<keyword evidence="2" id="KW-1133">Transmembrane helix</keyword>
<evidence type="ECO:0000313" key="4">
    <source>
        <dbReference type="Proteomes" id="UP000265725"/>
    </source>
</evidence>
<dbReference type="KEGG" id="paek:D3873_04995"/>
<dbReference type="AlphaFoldDB" id="A0A385YTM1"/>
<accession>A0A385YTM1</accession>
<dbReference type="Proteomes" id="UP000265725">
    <property type="component" value="Chromosome"/>
</dbReference>
<evidence type="ECO:0000256" key="1">
    <source>
        <dbReference type="SAM" id="MobiDB-lite"/>
    </source>
</evidence>
<reference evidence="4" key="1">
    <citation type="submission" date="2018-09" db="EMBL/GenBank/DDBJ databases">
        <authorList>
            <person name="Zhu H."/>
        </authorList>
    </citation>
    <scope>NUCLEOTIDE SEQUENCE [LARGE SCALE GENOMIC DNA]</scope>
    <source>
        <strain evidence="4">K2R23-3</strain>
    </source>
</reference>
<feature type="compositionally biased region" description="Basic and acidic residues" evidence="1">
    <location>
        <begin position="74"/>
        <end position="90"/>
    </location>
</feature>
<evidence type="ECO:0008006" key="5">
    <source>
        <dbReference type="Google" id="ProtNLM"/>
    </source>
</evidence>
<keyword evidence="4" id="KW-1185">Reference proteome</keyword>
<keyword evidence="2" id="KW-0812">Transmembrane</keyword>
<proteinExistence type="predicted"/>
<evidence type="ECO:0000256" key="2">
    <source>
        <dbReference type="SAM" id="Phobius"/>
    </source>
</evidence>
<dbReference type="RefSeq" id="WP_119883007.1">
    <property type="nucleotide sequence ID" value="NZ_CP032418.1"/>
</dbReference>
<gene>
    <name evidence="3" type="ORF">D3873_04995</name>
</gene>
<evidence type="ECO:0000313" key="3">
    <source>
        <dbReference type="EMBL" id="AYC29267.1"/>
    </source>
</evidence>
<protein>
    <recommendedName>
        <fullName evidence="5">Swarming motility protein SwrB</fullName>
    </recommendedName>
</protein>
<feature type="transmembrane region" description="Helical" evidence="2">
    <location>
        <begin position="6"/>
        <end position="25"/>
    </location>
</feature>
<keyword evidence="2" id="KW-0472">Membrane</keyword>
<sequence length="168" mass="19233">MTGISIGLLFILQIVAFYFIVMLYMKNTKLQEIERNQQKLLQEMEDSISLYLQDIQEENDRLIREWKAAQIKEDASKEKDELSIQKKERQPIPSEEIPKVQITTPKAKAAGAYKQALLTSNPVSPELESEEQTVHRLANEGKTAETIAKQLGKGKTEIELLLKFNRST</sequence>
<name>A0A385YTM1_9BACL</name>
<feature type="region of interest" description="Disordered" evidence="1">
    <location>
        <begin position="74"/>
        <end position="94"/>
    </location>
</feature>